<gene>
    <name evidence="1" type="ORF">JHL16_14705</name>
</gene>
<protein>
    <submittedName>
        <fullName evidence="1">ABC transporter substrate-binding protein</fullName>
    </submittedName>
</protein>
<keyword evidence="2" id="KW-1185">Reference proteome</keyword>
<evidence type="ECO:0000313" key="1">
    <source>
        <dbReference type="EMBL" id="MBK1867606.1"/>
    </source>
</evidence>
<proteinExistence type="predicted"/>
<sequence>MKNKTAGSLTRREALAMMGAVSLVPWLDATPAQAASQLVFASGGGKLEETYKKTVFSAFKEKTSNDIVTTANEGAKLKAMVEQGQVEWDMMQGPAEQLIVFGRQGLFEPIDYTNIDKANLLPGAANEFFALTDVAAYNIGWNTANLKGPAPQNWAEVWAYDGRIGLWKKPFQTLEVALLADGVAIADLYPLDIERAFKSLDKIKSKIVWWERGAQGAQVFLDGEVDVGAIWNGRVHQPKLDGAPVDFNFNQAIFVNDAWAVPKGAPHKKEAMELLALALSPEQQAAFARELPYGPVNRAALALLDDKVKATLPSSDENFKKGRLLDLEFWADNSQAALEKFNSWLIG</sequence>
<name>A0ACC5R528_9HYPH</name>
<organism evidence="1 2">
    <name type="scientific">Taklimakanibacter albus</name>
    <dbReference type="NCBI Taxonomy" id="2800327"/>
    <lineage>
        <taxon>Bacteria</taxon>
        <taxon>Pseudomonadati</taxon>
        <taxon>Pseudomonadota</taxon>
        <taxon>Alphaproteobacteria</taxon>
        <taxon>Hyphomicrobiales</taxon>
        <taxon>Aestuariivirgaceae</taxon>
        <taxon>Taklimakanibacter</taxon>
    </lineage>
</organism>
<dbReference type="Proteomes" id="UP000616151">
    <property type="component" value="Unassembled WGS sequence"/>
</dbReference>
<accession>A0ACC5R528</accession>
<comment type="caution">
    <text evidence="1">The sequence shown here is derived from an EMBL/GenBank/DDBJ whole genome shotgun (WGS) entry which is preliminary data.</text>
</comment>
<reference evidence="1" key="1">
    <citation type="submission" date="2021-01" db="EMBL/GenBank/DDBJ databases">
        <authorList>
            <person name="Sun Q."/>
        </authorList>
    </citation>
    <scope>NUCLEOTIDE SEQUENCE</scope>
    <source>
        <strain evidence="1">YIM B02566</strain>
    </source>
</reference>
<evidence type="ECO:0000313" key="2">
    <source>
        <dbReference type="Proteomes" id="UP000616151"/>
    </source>
</evidence>
<dbReference type="EMBL" id="JAENHL010000007">
    <property type="protein sequence ID" value="MBK1867606.1"/>
    <property type="molecule type" value="Genomic_DNA"/>
</dbReference>